<evidence type="ECO:0000313" key="2">
    <source>
        <dbReference type="Proteomes" id="UP001626603"/>
    </source>
</evidence>
<protein>
    <submittedName>
        <fullName evidence="1">Uncharacterized protein</fullName>
    </submittedName>
</protein>
<gene>
    <name evidence="1" type="ORF">R6Y95_07855</name>
</gene>
<name>A0ABD8A754_9EURY</name>
<keyword evidence="2" id="KW-1185">Reference proteome</keyword>
<sequence>MVTPIQFQPETTARLDDVKIHPRETLHADGDSSGPLNSYKYLFSHCINDYYSGEKSCKFSSTLNLMGNGGARAPAHRGT</sequence>
<dbReference type="Proteomes" id="UP001626603">
    <property type="component" value="Chromosome"/>
</dbReference>
<organism evidence="1 2">
    <name type="scientific">Methanoculleus palmolei</name>
    <dbReference type="NCBI Taxonomy" id="72612"/>
    <lineage>
        <taxon>Archaea</taxon>
        <taxon>Methanobacteriati</taxon>
        <taxon>Methanobacteriota</taxon>
        <taxon>Stenosarchaea group</taxon>
        <taxon>Methanomicrobia</taxon>
        <taxon>Methanomicrobiales</taxon>
        <taxon>Methanomicrobiaceae</taxon>
        <taxon>Methanoculleus</taxon>
    </lineage>
</organism>
<dbReference type="EMBL" id="CP137641">
    <property type="protein sequence ID" value="WOX55375.1"/>
    <property type="molecule type" value="Genomic_DNA"/>
</dbReference>
<evidence type="ECO:0000313" key="1">
    <source>
        <dbReference type="EMBL" id="WOX55375.1"/>
    </source>
</evidence>
<reference evidence="1 2" key="1">
    <citation type="submission" date="2023-10" db="EMBL/GenBank/DDBJ databases">
        <title>The complete genome sequence of Methanoculleus palmolei DSM 4273.</title>
        <authorList>
            <person name="Lai S.-J."/>
            <person name="You Y.-T."/>
            <person name="Chen S.-C."/>
        </authorList>
    </citation>
    <scope>NUCLEOTIDE SEQUENCE [LARGE SCALE GENOMIC DNA]</scope>
    <source>
        <strain evidence="1 2">DSM 4273</strain>
    </source>
</reference>
<proteinExistence type="predicted"/>
<dbReference type="AlphaFoldDB" id="A0ABD8A754"/>
<accession>A0ABD8A754</accession>